<evidence type="ECO:0000256" key="1">
    <source>
        <dbReference type="ARBA" id="ARBA00006432"/>
    </source>
</evidence>
<organism evidence="7 9">
    <name type="scientific">Stigmatella aurantiaca (strain DW4/3-1)</name>
    <dbReference type="NCBI Taxonomy" id="378806"/>
    <lineage>
        <taxon>Bacteria</taxon>
        <taxon>Pseudomonadati</taxon>
        <taxon>Myxococcota</taxon>
        <taxon>Myxococcia</taxon>
        <taxon>Myxococcales</taxon>
        <taxon>Cystobacterineae</taxon>
        <taxon>Archangiaceae</taxon>
        <taxon>Stigmatella</taxon>
    </lineage>
</organism>
<dbReference type="EMBL" id="AAMD01000036">
    <property type="protein sequence ID" value="EAU67296.1"/>
    <property type="molecule type" value="Genomic_DNA"/>
</dbReference>
<protein>
    <submittedName>
        <fullName evidence="6">Amino acid adenylation-like protein</fullName>
    </submittedName>
    <submittedName>
        <fullName evidence="7">Beta-ketoacyl synthase</fullName>
    </submittedName>
</protein>
<dbReference type="PANTHER" id="PTHR22754:SF32">
    <property type="entry name" value="DISCO-INTERACTING PROTEIN 2"/>
    <property type="match status" value="1"/>
</dbReference>
<dbReference type="Pfam" id="PF00668">
    <property type="entry name" value="Condensation"/>
    <property type="match status" value="1"/>
</dbReference>
<dbReference type="GO" id="GO:0005886">
    <property type="term" value="C:plasma membrane"/>
    <property type="evidence" value="ECO:0007669"/>
    <property type="project" value="TreeGrafter"/>
</dbReference>
<dbReference type="EMBL" id="CP002271">
    <property type="protein sequence ID" value="ADO71331.1"/>
    <property type="molecule type" value="Genomic_DNA"/>
</dbReference>
<evidence type="ECO:0000259" key="5">
    <source>
        <dbReference type="Pfam" id="PF00668"/>
    </source>
</evidence>
<sequence length="1072" mass="114388">MKEHAHSPASGGARLVWKEARTFADILRRRAADQGQAPAFTFLGPQPSEDTTLTYAELDQRARAIAAELGGRGLSGQRVLVSLPPGPASVASFFGCLYAGAIAVPVPSPLFSPPLSGPGQMATLAMDSGAAAALVAGQRPAEGQRLTIEGLAGHIDLIAAEAIQGDPPSDWHPPVVDTRAIAFLQYTAGTLGAPKGVRVTHANLLDNCEALRRSLGHTFTDKILLWLPTHQGLGLLEGVLQPLYAGVHCVLMPPQLFFQRPGRWLEALSTHGATVSGAPNFAYELCVRTVSEADRAKLDLSRWRVAFSGTEQIRAETLERFAEHFGPCGFQSKAFRPLYGLAESTFLISSCKSDAGPTVRGVAVDALSQQRITERPGAATKLVSSGPAASVQVLIVDPITRAVRSDQEIGEIWVSGLSVADGYWGRVGTTEEVFRGRLTGSASAGRAFLRTGDLGACVGGDLYVTGRLRDVIIWQGQDLRLQDLEFDVESSHPALLPGSCVAVAAKQGRNEELTLIAEVLPSEPELAPADSRKRLQDITEAIHRRVNLRHGVTPHAIVLVRAYSLPRSSTGRVSRTATRALHQASGLKPLTQAQDEEAPRTAPSETQTPPREAAWNASQGLVPLTPALYAVHDPARGLQGRTGACRVFELPAGTEALHAEEALHAVWAAHEPLRLRYTRQGPEGQSGWAALIAPEKEPVPLTRIDLSSRTDVECWPTVEAMARKLGAEVGRCGGALATFVFCARGDGAAPWLMAICHPSLMDESSWRILASDLADACEQARLRGRVRLAPQSGSLAGWAQQLTTEVRLPRTVQEARAHWLEPSSPHEAAPPTLSASGAPAPSAQATVDASALQRAATLLDVSREAVLLTACALAFGTHAQRSSIRVSLEQSARGTNLYRVDTSRMLGNLHYAFPALLSLEPGTAPEKLARRIHLQLLEAPLAGLAYEGLRTYGEDRSLADALVALPAPDFGLHLEDEGAPSSRGTLRTLAIFDDGPWPGTGAIPLRVEARLSAEQAQLLWHGRTADGEQLSALAKLTEQILQVLCTQVENLKASPLTGLGAARVSPPQTRSH</sequence>
<dbReference type="Proteomes" id="UP000032702">
    <property type="component" value="Unassembled WGS sequence"/>
</dbReference>
<dbReference type="InterPro" id="IPR000873">
    <property type="entry name" value="AMP-dep_synth/lig_dom"/>
</dbReference>
<reference evidence="7 9" key="1">
    <citation type="submission" date="2006-04" db="EMBL/GenBank/DDBJ databases">
        <authorList>
            <person name="Nierman W.C."/>
        </authorList>
    </citation>
    <scope>NUCLEOTIDE SEQUENCE [LARGE SCALE GENOMIC DNA]</scope>
    <source>
        <strain evidence="7 9">DW4/3-1</strain>
    </source>
</reference>
<comment type="similarity">
    <text evidence="1">Belongs to the ATP-dependent AMP-binding enzyme family.</text>
</comment>
<dbReference type="RefSeq" id="WP_002613175.1">
    <property type="nucleotide sequence ID" value="NC_014623.1"/>
</dbReference>
<dbReference type="PANTHER" id="PTHR22754">
    <property type="entry name" value="DISCO-INTERACTING PROTEIN 2 DIP2 -RELATED"/>
    <property type="match status" value="1"/>
</dbReference>
<evidence type="ECO:0000256" key="3">
    <source>
        <dbReference type="SAM" id="MobiDB-lite"/>
    </source>
</evidence>
<dbReference type="GO" id="GO:0006633">
    <property type="term" value="P:fatty acid biosynthetic process"/>
    <property type="evidence" value="ECO:0007669"/>
    <property type="project" value="TreeGrafter"/>
</dbReference>
<dbReference type="Gene3D" id="3.40.50.12780">
    <property type="entry name" value="N-terminal domain of ligase-like"/>
    <property type="match status" value="1"/>
</dbReference>
<dbReference type="InterPro" id="IPR040097">
    <property type="entry name" value="FAAL/FAAC"/>
</dbReference>
<dbReference type="FunFam" id="3.40.50.12780:FF:000013">
    <property type="entry name" value="Long-chain-fatty-acid--AMP ligase FadD32"/>
    <property type="match status" value="1"/>
</dbReference>
<evidence type="ECO:0000259" key="4">
    <source>
        <dbReference type="Pfam" id="PF00501"/>
    </source>
</evidence>
<feature type="region of interest" description="Disordered" evidence="3">
    <location>
        <begin position="582"/>
        <end position="612"/>
    </location>
</feature>
<dbReference type="SUPFAM" id="SSF56801">
    <property type="entry name" value="Acetyl-CoA synthetase-like"/>
    <property type="match status" value="1"/>
</dbReference>
<dbReference type="Pfam" id="PF00501">
    <property type="entry name" value="AMP-binding"/>
    <property type="match status" value="1"/>
</dbReference>
<dbReference type="KEGG" id="sur:STAUR_3541"/>
<feature type="compositionally biased region" description="Low complexity" evidence="3">
    <location>
        <begin position="829"/>
        <end position="841"/>
    </location>
</feature>
<dbReference type="Gene3D" id="3.30.559.10">
    <property type="entry name" value="Chloramphenicol acetyltransferase-like domain"/>
    <property type="match status" value="1"/>
</dbReference>
<feature type="region of interest" description="Disordered" evidence="3">
    <location>
        <begin position="820"/>
        <end position="841"/>
    </location>
</feature>
<dbReference type="GO" id="GO:0071766">
    <property type="term" value="P:Actinobacterium-type cell wall biogenesis"/>
    <property type="evidence" value="ECO:0007669"/>
    <property type="project" value="UniProtKB-ARBA"/>
</dbReference>
<dbReference type="Proteomes" id="UP000001351">
    <property type="component" value="Chromosome"/>
</dbReference>
<accession>Q094Z1</accession>
<keyword evidence="8" id="KW-1185">Reference proteome</keyword>
<dbReference type="Gene3D" id="3.30.300.30">
    <property type="match status" value="1"/>
</dbReference>
<dbReference type="InterPro" id="IPR045851">
    <property type="entry name" value="AMP-bd_C_sf"/>
</dbReference>
<feature type="domain" description="Condensation" evidence="5">
    <location>
        <begin position="659"/>
        <end position="953"/>
    </location>
</feature>
<feature type="domain" description="AMP-dependent synthetase/ligase" evidence="4">
    <location>
        <begin position="27"/>
        <end position="424"/>
    </location>
</feature>
<reference evidence="6 8" key="2">
    <citation type="journal article" date="2011" name="Mol. Biol. Evol.">
        <title>Comparative genomic analysis of fruiting body formation in Myxococcales.</title>
        <authorList>
            <person name="Huntley S."/>
            <person name="Hamann N."/>
            <person name="Wegener-Feldbrugge S."/>
            <person name="Treuner-Lange A."/>
            <person name="Kube M."/>
            <person name="Reinhardt R."/>
            <person name="Klages S."/>
            <person name="Muller R."/>
            <person name="Ronning C.M."/>
            <person name="Nierman W.C."/>
            <person name="Sogaard-Andersen L."/>
        </authorList>
    </citation>
    <scope>NUCLEOTIDE SEQUENCE [LARGE SCALE GENOMIC DNA]</scope>
    <source>
        <strain evidence="6 8">DW4/3-1</strain>
    </source>
</reference>
<gene>
    <name evidence="6" type="ordered locus">STAUR_3541</name>
    <name evidence="7" type="ORF">STIAU_4934</name>
</gene>
<dbReference type="InterPro" id="IPR042099">
    <property type="entry name" value="ANL_N_sf"/>
</dbReference>
<dbReference type="eggNOG" id="COG1020">
    <property type="taxonomic scope" value="Bacteria"/>
</dbReference>
<dbReference type="PATRIC" id="fig|378806.16.peg.6500"/>
<dbReference type="OrthoDB" id="9803968at2"/>
<dbReference type="eggNOG" id="COG0318">
    <property type="taxonomic scope" value="Bacteria"/>
</dbReference>
<keyword evidence="2" id="KW-0436">Ligase</keyword>
<dbReference type="Gene3D" id="3.30.559.30">
    <property type="entry name" value="Nonribosomal peptide synthetase, condensation domain"/>
    <property type="match status" value="1"/>
</dbReference>
<dbReference type="InterPro" id="IPR023213">
    <property type="entry name" value="CAT-like_dom_sf"/>
</dbReference>
<evidence type="ECO:0000313" key="9">
    <source>
        <dbReference type="Proteomes" id="UP000032702"/>
    </source>
</evidence>
<dbReference type="CDD" id="cd05931">
    <property type="entry name" value="FAAL"/>
    <property type="match status" value="1"/>
</dbReference>
<name>Q094Z1_STIAD</name>
<dbReference type="STRING" id="378806.STAUR_3541"/>
<dbReference type="GO" id="GO:0070566">
    <property type="term" value="F:adenylyltransferase activity"/>
    <property type="evidence" value="ECO:0007669"/>
    <property type="project" value="TreeGrafter"/>
</dbReference>
<evidence type="ECO:0000313" key="6">
    <source>
        <dbReference type="EMBL" id="ADO71331.1"/>
    </source>
</evidence>
<evidence type="ECO:0000313" key="8">
    <source>
        <dbReference type="Proteomes" id="UP000001351"/>
    </source>
</evidence>
<dbReference type="GO" id="GO:0016874">
    <property type="term" value="F:ligase activity"/>
    <property type="evidence" value="ECO:0007669"/>
    <property type="project" value="UniProtKB-KW"/>
</dbReference>
<dbReference type="SUPFAM" id="SSF52777">
    <property type="entry name" value="CoA-dependent acyltransferases"/>
    <property type="match status" value="2"/>
</dbReference>
<dbReference type="HOGENOM" id="CLU_287407_0_0_7"/>
<dbReference type="AlphaFoldDB" id="Q094Z1"/>
<evidence type="ECO:0000256" key="2">
    <source>
        <dbReference type="ARBA" id="ARBA00022598"/>
    </source>
</evidence>
<dbReference type="InterPro" id="IPR001242">
    <property type="entry name" value="Condensation_dom"/>
</dbReference>
<evidence type="ECO:0000313" key="7">
    <source>
        <dbReference type="EMBL" id="EAU67296.1"/>
    </source>
</evidence>
<proteinExistence type="inferred from homology"/>